<accession>K9EUR2</accession>
<protein>
    <submittedName>
        <fullName evidence="2">Uncharacterized protein</fullName>
    </submittedName>
</protein>
<dbReference type="PATRIC" id="fig|883066.3.peg.1756"/>
<evidence type="ECO:0000313" key="3">
    <source>
        <dbReference type="Proteomes" id="UP000009888"/>
    </source>
</evidence>
<dbReference type="EMBL" id="AGWL01000008">
    <property type="protein sequence ID" value="EKU94747.1"/>
    <property type="molecule type" value="Genomic_DNA"/>
</dbReference>
<name>K9EUR2_9ACTO</name>
<sequence length="74" mass="7680">MGNQEAEEARGSAERAGVDRAGAARPGAPAPKPHAPVDAASALDSLEGKTVLEQLEELEHVLAELNRQLGRAQA</sequence>
<comment type="caution">
    <text evidence="2">The sequence shown here is derived from an EMBL/GenBank/DDBJ whole genome shotgun (WGS) entry which is preliminary data.</text>
</comment>
<dbReference type="STRING" id="202789.GCA_001457435_00407"/>
<dbReference type="Proteomes" id="UP000009888">
    <property type="component" value="Unassembled WGS sequence"/>
</dbReference>
<gene>
    <name evidence="2" type="ORF">HMPREF9233_01694</name>
</gene>
<keyword evidence="3" id="KW-1185">Reference proteome</keyword>
<reference evidence="2 3" key="1">
    <citation type="submission" date="2012-09" db="EMBL/GenBank/DDBJ databases">
        <title>The Genome Sequence of Actinobaculum massiliae ACS-171-V-COL2.</title>
        <authorList>
            <consortium name="The Broad Institute Genome Sequencing Platform"/>
            <person name="Earl A."/>
            <person name="Ward D."/>
            <person name="Feldgarden M."/>
            <person name="Gevers D."/>
            <person name="Saerens B."/>
            <person name="Vaneechoutte M."/>
            <person name="Walker B."/>
            <person name="Young S.K."/>
            <person name="Zeng Q."/>
            <person name="Gargeya S."/>
            <person name="Fitzgerald M."/>
            <person name="Haas B."/>
            <person name="Abouelleil A."/>
            <person name="Alvarado L."/>
            <person name="Arachchi H.M."/>
            <person name="Berlin A."/>
            <person name="Chapman S.B."/>
            <person name="Goldberg J."/>
            <person name="Griggs A."/>
            <person name="Gujja S."/>
            <person name="Hansen M."/>
            <person name="Howarth C."/>
            <person name="Imamovic A."/>
            <person name="Larimer J."/>
            <person name="McCowen C."/>
            <person name="Montmayeur A."/>
            <person name="Murphy C."/>
            <person name="Neiman D."/>
            <person name="Pearson M."/>
            <person name="Priest M."/>
            <person name="Roberts A."/>
            <person name="Saif S."/>
            <person name="Shea T."/>
            <person name="Sisk P."/>
            <person name="Sykes S."/>
            <person name="Wortman J."/>
            <person name="Nusbaum C."/>
            <person name="Birren B."/>
        </authorList>
    </citation>
    <scope>NUCLEOTIDE SEQUENCE [LARGE SCALE GENOMIC DNA]</scope>
    <source>
        <strain evidence="3">ACS-171-V-Col2</strain>
    </source>
</reference>
<evidence type="ECO:0000256" key="1">
    <source>
        <dbReference type="SAM" id="MobiDB-lite"/>
    </source>
</evidence>
<dbReference type="HOGENOM" id="CLU_2679403_0_0_11"/>
<feature type="region of interest" description="Disordered" evidence="1">
    <location>
        <begin position="1"/>
        <end position="38"/>
    </location>
</feature>
<proteinExistence type="predicted"/>
<evidence type="ECO:0000313" key="2">
    <source>
        <dbReference type="EMBL" id="EKU94747.1"/>
    </source>
</evidence>
<dbReference type="RefSeq" id="WP_007001899.1">
    <property type="nucleotide sequence ID" value="NZ_JH992956.1"/>
</dbReference>
<feature type="compositionally biased region" description="Basic and acidic residues" evidence="1">
    <location>
        <begin position="7"/>
        <end position="18"/>
    </location>
</feature>
<dbReference type="AlphaFoldDB" id="K9EUR2"/>
<organism evidence="2 3">
    <name type="scientific">Actinobaculum massiliense ACS-171-V-Col2</name>
    <dbReference type="NCBI Taxonomy" id="883066"/>
    <lineage>
        <taxon>Bacteria</taxon>
        <taxon>Bacillati</taxon>
        <taxon>Actinomycetota</taxon>
        <taxon>Actinomycetes</taxon>
        <taxon>Actinomycetales</taxon>
        <taxon>Actinomycetaceae</taxon>
        <taxon>Actinobaculum</taxon>
    </lineage>
</organism>